<keyword evidence="1" id="KW-0732">Signal</keyword>
<name>A0ABW8KK30_9GAMM</name>
<keyword evidence="3" id="KW-1185">Reference proteome</keyword>
<proteinExistence type="predicted"/>
<gene>
    <name evidence="2" type="ORF">ISP14_13465</name>
</gene>
<protein>
    <submittedName>
        <fullName evidence="2">Uncharacterized protein</fullName>
    </submittedName>
</protein>
<evidence type="ECO:0000256" key="1">
    <source>
        <dbReference type="SAM" id="SignalP"/>
    </source>
</evidence>
<dbReference type="RefSeq" id="WP_404540808.1">
    <property type="nucleotide sequence ID" value="NZ_JADIKL010000007.1"/>
</dbReference>
<feature type="signal peptide" evidence="1">
    <location>
        <begin position="1"/>
        <end position="23"/>
    </location>
</feature>
<dbReference type="Proteomes" id="UP001620397">
    <property type="component" value="Unassembled WGS sequence"/>
</dbReference>
<reference evidence="2 3" key="1">
    <citation type="submission" date="2020-10" db="EMBL/GenBank/DDBJ databases">
        <title>Phylogeny of dyella-like bacteria.</title>
        <authorList>
            <person name="Fu J."/>
        </authorList>
    </citation>
    <scope>NUCLEOTIDE SEQUENCE [LARGE SCALE GENOMIC DNA]</scope>
    <source>
        <strain evidence="2 3">DKC-1</strain>
    </source>
</reference>
<evidence type="ECO:0000313" key="2">
    <source>
        <dbReference type="EMBL" id="MFK2931801.1"/>
    </source>
</evidence>
<accession>A0ABW8KK30</accession>
<comment type="caution">
    <text evidence="2">The sequence shown here is derived from an EMBL/GenBank/DDBJ whole genome shotgun (WGS) entry which is preliminary data.</text>
</comment>
<dbReference type="PROSITE" id="PS51257">
    <property type="entry name" value="PROKAR_LIPOPROTEIN"/>
    <property type="match status" value="1"/>
</dbReference>
<dbReference type="EMBL" id="JADIKL010000007">
    <property type="protein sequence ID" value="MFK2931801.1"/>
    <property type="molecule type" value="Genomic_DNA"/>
</dbReference>
<sequence length="260" mass="28873">MNRSVFGLASLAFGSCFSWGLHAQSTGFRGAVGLSSQLVDRGQAITANTPILQGAASWTSPGGWSLGLSAGTELRTPGHLAEASAQASRFWSLSSAWQMQMDLLYYRYAGSARMRSFDRAEAGVHWMYRDVLTFGLSAVRVLGAEDRRLRGVADLDFHWPLPRHFYLSVGAGIAQTPAVPYHAYAASYRTDEYTSANDNSDNYEYEYKAPNSYRYGHVGMIWAMGDWHAELERIVTDPRIRRQRGIPAVAPWVATVSWSF</sequence>
<organism evidence="2 3">
    <name type="scientific">Dyella agri</name>
    <dbReference type="NCBI Taxonomy" id="1926869"/>
    <lineage>
        <taxon>Bacteria</taxon>
        <taxon>Pseudomonadati</taxon>
        <taxon>Pseudomonadota</taxon>
        <taxon>Gammaproteobacteria</taxon>
        <taxon>Lysobacterales</taxon>
        <taxon>Rhodanobacteraceae</taxon>
        <taxon>Dyella</taxon>
    </lineage>
</organism>
<evidence type="ECO:0000313" key="3">
    <source>
        <dbReference type="Proteomes" id="UP001620397"/>
    </source>
</evidence>
<feature type="chain" id="PRO_5045616996" evidence="1">
    <location>
        <begin position="24"/>
        <end position="260"/>
    </location>
</feature>